<protein>
    <recommendedName>
        <fullName evidence="10">Diguanylate cyclase</fullName>
    </recommendedName>
</protein>
<name>A0ABP8PWK0_9GAMM</name>
<dbReference type="Proteomes" id="UP001501321">
    <property type="component" value="Unassembled WGS sequence"/>
</dbReference>
<evidence type="ECO:0000313" key="8">
    <source>
        <dbReference type="EMBL" id="GAA4494324.1"/>
    </source>
</evidence>
<organism evidence="8 9">
    <name type="scientific">Pseudaeromonas paramecii</name>
    <dbReference type="NCBI Taxonomy" id="2138166"/>
    <lineage>
        <taxon>Bacteria</taxon>
        <taxon>Pseudomonadati</taxon>
        <taxon>Pseudomonadota</taxon>
        <taxon>Gammaproteobacteria</taxon>
        <taxon>Aeromonadales</taxon>
        <taxon>Aeromonadaceae</taxon>
        <taxon>Pseudaeromonas</taxon>
    </lineage>
</organism>
<dbReference type="InterPro" id="IPR052163">
    <property type="entry name" value="DGC-Regulatory_Protein"/>
</dbReference>
<evidence type="ECO:0000256" key="5">
    <source>
        <dbReference type="SAM" id="Phobius"/>
    </source>
</evidence>
<dbReference type="Pfam" id="PF03924">
    <property type="entry name" value="CHASE"/>
    <property type="match status" value="1"/>
</dbReference>
<keyword evidence="3 5" id="KW-1133">Transmembrane helix</keyword>
<dbReference type="RefSeq" id="WP_345009876.1">
    <property type="nucleotide sequence ID" value="NZ_BAABFC010000003.1"/>
</dbReference>
<gene>
    <name evidence="8" type="ORF">GCM10023095_05750</name>
</gene>
<comment type="subcellular location">
    <subcellularLocation>
        <location evidence="1">Membrane</location>
    </subcellularLocation>
</comment>
<dbReference type="InterPro" id="IPR029787">
    <property type="entry name" value="Nucleotide_cyclase"/>
</dbReference>
<evidence type="ECO:0000256" key="2">
    <source>
        <dbReference type="ARBA" id="ARBA00022692"/>
    </source>
</evidence>
<dbReference type="InterPro" id="IPR006189">
    <property type="entry name" value="CHASE_dom"/>
</dbReference>
<feature type="transmembrane region" description="Helical" evidence="5">
    <location>
        <begin position="7"/>
        <end position="27"/>
    </location>
</feature>
<dbReference type="PANTHER" id="PTHR46663:SF3">
    <property type="entry name" value="SLL0267 PROTEIN"/>
    <property type="match status" value="1"/>
</dbReference>
<proteinExistence type="predicted"/>
<dbReference type="Pfam" id="PF00990">
    <property type="entry name" value="GGDEF"/>
    <property type="match status" value="1"/>
</dbReference>
<evidence type="ECO:0000256" key="1">
    <source>
        <dbReference type="ARBA" id="ARBA00004370"/>
    </source>
</evidence>
<feature type="domain" description="GGDEF" evidence="7">
    <location>
        <begin position="380"/>
        <end position="514"/>
    </location>
</feature>
<dbReference type="SMART" id="SM00267">
    <property type="entry name" value="GGDEF"/>
    <property type="match status" value="1"/>
</dbReference>
<dbReference type="EMBL" id="BAABFC010000003">
    <property type="protein sequence ID" value="GAA4494324.1"/>
    <property type="molecule type" value="Genomic_DNA"/>
</dbReference>
<dbReference type="PROSITE" id="PS50839">
    <property type="entry name" value="CHASE"/>
    <property type="match status" value="1"/>
</dbReference>
<reference evidence="9" key="1">
    <citation type="journal article" date="2019" name="Int. J. Syst. Evol. Microbiol.">
        <title>The Global Catalogue of Microorganisms (GCM) 10K type strain sequencing project: providing services to taxonomists for standard genome sequencing and annotation.</title>
        <authorList>
            <consortium name="The Broad Institute Genomics Platform"/>
            <consortium name="The Broad Institute Genome Sequencing Center for Infectious Disease"/>
            <person name="Wu L."/>
            <person name="Ma J."/>
        </authorList>
    </citation>
    <scope>NUCLEOTIDE SEQUENCE [LARGE SCALE GENOMIC DNA]</scope>
    <source>
        <strain evidence="9">JCM 32226</strain>
    </source>
</reference>
<dbReference type="PANTHER" id="PTHR46663">
    <property type="entry name" value="DIGUANYLATE CYCLASE DGCT-RELATED"/>
    <property type="match status" value="1"/>
</dbReference>
<dbReference type="Gene3D" id="3.30.70.270">
    <property type="match status" value="1"/>
</dbReference>
<keyword evidence="9" id="KW-1185">Reference proteome</keyword>
<dbReference type="NCBIfam" id="TIGR00254">
    <property type="entry name" value="GGDEF"/>
    <property type="match status" value="1"/>
</dbReference>
<dbReference type="PROSITE" id="PS50887">
    <property type="entry name" value="GGDEF"/>
    <property type="match status" value="1"/>
</dbReference>
<evidence type="ECO:0000313" key="9">
    <source>
        <dbReference type="Proteomes" id="UP001501321"/>
    </source>
</evidence>
<evidence type="ECO:0000256" key="4">
    <source>
        <dbReference type="ARBA" id="ARBA00023136"/>
    </source>
</evidence>
<feature type="domain" description="CHASE" evidence="6">
    <location>
        <begin position="73"/>
        <end position="292"/>
    </location>
</feature>
<evidence type="ECO:0000259" key="6">
    <source>
        <dbReference type="PROSITE" id="PS50839"/>
    </source>
</evidence>
<dbReference type="CDD" id="cd01949">
    <property type="entry name" value="GGDEF"/>
    <property type="match status" value="1"/>
</dbReference>
<keyword evidence="4 5" id="KW-0472">Membrane</keyword>
<keyword evidence="2 5" id="KW-0812">Transmembrane</keyword>
<dbReference type="SUPFAM" id="SSF55073">
    <property type="entry name" value="Nucleotide cyclase"/>
    <property type="match status" value="1"/>
</dbReference>
<evidence type="ECO:0008006" key="10">
    <source>
        <dbReference type="Google" id="ProtNLM"/>
    </source>
</evidence>
<dbReference type="InterPro" id="IPR043128">
    <property type="entry name" value="Rev_trsase/Diguanyl_cyclase"/>
</dbReference>
<dbReference type="Gene3D" id="3.30.450.350">
    <property type="entry name" value="CHASE domain"/>
    <property type="match status" value="1"/>
</dbReference>
<dbReference type="SMART" id="SM01079">
    <property type="entry name" value="CHASE"/>
    <property type="match status" value="1"/>
</dbReference>
<dbReference type="InterPro" id="IPR042240">
    <property type="entry name" value="CHASE_sf"/>
</dbReference>
<evidence type="ECO:0000259" key="7">
    <source>
        <dbReference type="PROSITE" id="PS50887"/>
    </source>
</evidence>
<evidence type="ECO:0000256" key="3">
    <source>
        <dbReference type="ARBA" id="ARBA00022989"/>
    </source>
</evidence>
<sequence>MERWKHYKWLLTLGTALLGIGLSLYVYQMQLARERTETLAHWQRDANEQHLRAALLFSRAPPVLRAFAALFEVSDSVTRAEFRQYADRLLRQEPDIAAILWTPYVQPPQRAALEQQYRSLNAAPFGLFDVDPQEKRPVRAPLRPFYLPILFAYPETNVTQLLGLDVQGRPQNAALRMGLMQTGQMATTPVFPDILMPSGARSVAVYHAIRHQTDQGEQGDFMGFLIMLLTPETLLRTKFGSPAQSRFFVRLLDQDDDLRQLAINRPDEDLGRPVTALFRYPLAMPGRNWQMEIYSRAPLPVSRSSLLTLACMLLLSGLASFYVERGLARQIRLKARTLTLEAQRQELRRMAHVDSLTGLLNRRRLHDELVLRLAQAIPGRELALCMLDIDNFKQVNDIMGHACGDQLLIAIAQQLRPLIRPQDLLARLGGDEFVIVFPIRQAPDEILPVVHQILRLIPRVGQQITQGQVAISGSLGLSLSSPDNRDYGRLLHQADLAMYQAKKRGKNTYCLYQEGVDEQRTDEADPPTQAN</sequence>
<accession>A0ABP8PWK0</accession>
<dbReference type="InterPro" id="IPR000160">
    <property type="entry name" value="GGDEF_dom"/>
</dbReference>
<comment type="caution">
    <text evidence="8">The sequence shown here is derived from an EMBL/GenBank/DDBJ whole genome shotgun (WGS) entry which is preliminary data.</text>
</comment>